<feature type="transmembrane region" description="Helical" evidence="1">
    <location>
        <begin position="115"/>
        <end position="133"/>
    </location>
</feature>
<reference evidence="2 3" key="2">
    <citation type="submission" date="2024-09" db="EMBL/GenBank/DDBJ databases">
        <title>Draft genome sequence of Candidatus Magnetaquicoccaceae bacterium FCR-1.</title>
        <authorList>
            <person name="Shimoshige H."/>
            <person name="Shimamura S."/>
            <person name="Taoka A."/>
            <person name="Kobayashi H."/>
            <person name="Maekawa T."/>
        </authorList>
    </citation>
    <scope>NUCLEOTIDE SEQUENCE [LARGE SCALE GENOMIC DNA]</scope>
    <source>
        <strain evidence="2 3">FCR-1</strain>
    </source>
</reference>
<dbReference type="PANTHER" id="PTHR13325:SF3">
    <property type="entry name" value="MEMBRANE-BOUND TRANSCRIPTION FACTOR SITE-2 PROTEASE"/>
    <property type="match status" value="1"/>
</dbReference>
<dbReference type="EMBL" id="BAAFGK010000004">
    <property type="protein sequence ID" value="GAB0057491.1"/>
    <property type="molecule type" value="Genomic_DNA"/>
</dbReference>
<keyword evidence="1" id="KW-0812">Transmembrane</keyword>
<reference evidence="2 3" key="1">
    <citation type="submission" date="2024-05" db="EMBL/GenBank/DDBJ databases">
        <authorList>
            <consortium name="Candidatus Magnetaquicoccaceae bacterium FCR-1 genome sequencing consortium"/>
            <person name="Shimoshige H."/>
            <person name="Shimamura S."/>
            <person name="Taoka A."/>
            <person name="Kobayashi H."/>
            <person name="Maekawa T."/>
        </authorList>
    </citation>
    <scope>NUCLEOTIDE SEQUENCE [LARGE SCALE GENOMIC DNA]</scope>
    <source>
        <strain evidence="2 3">FCR-1</strain>
    </source>
</reference>
<feature type="transmembrane region" description="Helical" evidence="1">
    <location>
        <begin position="283"/>
        <end position="303"/>
    </location>
</feature>
<dbReference type="PANTHER" id="PTHR13325">
    <property type="entry name" value="PROTEASE M50 MEMBRANE-BOUND TRANSCRIPTION FACTOR SITE 2 PROTEASE"/>
    <property type="match status" value="1"/>
</dbReference>
<protein>
    <recommendedName>
        <fullName evidence="4">Peptidase M50</fullName>
    </recommendedName>
</protein>
<evidence type="ECO:0008006" key="4">
    <source>
        <dbReference type="Google" id="ProtNLM"/>
    </source>
</evidence>
<feature type="transmembrane region" description="Helical" evidence="1">
    <location>
        <begin position="380"/>
        <end position="399"/>
    </location>
</feature>
<keyword evidence="1" id="KW-1133">Transmembrane helix</keyword>
<feature type="transmembrane region" description="Helical" evidence="1">
    <location>
        <begin position="420"/>
        <end position="438"/>
    </location>
</feature>
<feature type="transmembrane region" description="Helical" evidence="1">
    <location>
        <begin position="153"/>
        <end position="170"/>
    </location>
</feature>
<proteinExistence type="predicted"/>
<evidence type="ECO:0000313" key="2">
    <source>
        <dbReference type="EMBL" id="GAB0057491.1"/>
    </source>
</evidence>
<evidence type="ECO:0000256" key="1">
    <source>
        <dbReference type="SAM" id="Phobius"/>
    </source>
</evidence>
<keyword evidence="1" id="KW-0472">Membrane</keyword>
<gene>
    <name evidence="2" type="ORF">SIID45300_01820</name>
</gene>
<organism evidence="2 3">
    <name type="scientific">Candidatus Magnetaquiglobus chichijimensis</name>
    <dbReference type="NCBI Taxonomy" id="3141448"/>
    <lineage>
        <taxon>Bacteria</taxon>
        <taxon>Pseudomonadati</taxon>
        <taxon>Pseudomonadota</taxon>
        <taxon>Magnetococcia</taxon>
        <taxon>Magnetococcales</taxon>
        <taxon>Candidatus Magnetaquicoccaceae</taxon>
        <taxon>Candidatus Magnetaquiglobus</taxon>
    </lineage>
</organism>
<feature type="transmembrane region" description="Helical" evidence="1">
    <location>
        <begin position="353"/>
        <end position="374"/>
    </location>
</feature>
<sequence>MAGLVKTALILPPLREEIVLHGLARALDGSPRFTLADPTRNRFFQINWPTFEILSRWGEGDGVRIADRIGHETSLSVTCAEIEEVLKFLADNHLLRSAHPETTRRFHRLALAKRGHWLTWLLHHYLFFRIPLIRPDHFLNRTYPLARPLYGAFFARFMVALAAVALFLLLRRWDAFHAALLHHLESGNLLVGYGLTLIGVKSLHELGHAYTAKRYGCRVPTMGVAFLVLLPMLYTDTTEAWKLSDKRRRRMIACGGMLAEGCLAVFALLAWQFLPPGQGREMAFWIATTSLATTLAINVSPFMRFDGYFILSDWLDLPNLHERSFHVARWWLRERLFRLGAPCPEELSGRMRLFLILFALATWIYRFVLFLGIAVLVYHFFVKVIGILLFIVEIGWFIIRPVWFEILAWRRVLPVARTPWRLPLLLAGATLLLVVPWSTRVNAPALLEGAALTRLYVPHAARLERIHVSGSARVEAGEPLFVLRAPDLERQKRLTGVRMANAGWELAVAGLDTAWSRRARTAREERERFAATLTGLEAEERRLVLTAPFAGEILDLAPELTEGVWMGGGTHLATLVERRQSAVWAYLEEGDLGRVRAGARGVFVPEGVEFPGVAVRLAELEASAVAELDEPLLASLSGGPIPARLQQRSVVPEGAWFKIHLTSEADHPPYPVRLRGTVHLEAESRSPLEGWLRSALLVLVREMKM</sequence>
<feature type="transmembrane region" description="Helical" evidence="1">
    <location>
        <begin position="251"/>
        <end position="271"/>
    </location>
</feature>
<dbReference type="InterPro" id="IPR001193">
    <property type="entry name" value="MBTPS2"/>
</dbReference>
<evidence type="ECO:0000313" key="3">
    <source>
        <dbReference type="Proteomes" id="UP001628193"/>
    </source>
</evidence>
<comment type="caution">
    <text evidence="2">The sequence shown here is derived from an EMBL/GenBank/DDBJ whole genome shotgun (WGS) entry which is preliminary data.</text>
</comment>
<name>A0ABQ0C9D6_9PROT</name>
<accession>A0ABQ0C9D6</accession>
<keyword evidence="3" id="KW-1185">Reference proteome</keyword>
<dbReference type="Proteomes" id="UP001628193">
    <property type="component" value="Unassembled WGS sequence"/>
</dbReference>